<sequence length="74" mass="7858">MSLQNRVSGGARDVPPTCRHHSPCPITWAGKTATGAHFRLGRMYAPSARLSMFAPVHLCVARPLGTSPGKGKTC</sequence>
<dbReference type="Proteomes" id="UP000272010">
    <property type="component" value="Chromosome"/>
</dbReference>
<evidence type="ECO:0000313" key="1">
    <source>
        <dbReference type="EMBL" id="AYF02966.1"/>
    </source>
</evidence>
<dbReference type="AlphaFoldDB" id="A0A386URD5"/>
<dbReference type="EMBL" id="CP031078">
    <property type="protein sequence ID" value="AYF02966.1"/>
    <property type="molecule type" value="Genomic_DNA"/>
</dbReference>
<reference evidence="2" key="1">
    <citation type="submission" date="2018-07" db="EMBL/GenBank/DDBJ databases">
        <title>Genome Structure of the Opportunistic Pathogen Paracoccus yeei (Alphaproteobacteria) and Identification of Putative Virulence Factors.</title>
        <authorList>
            <person name="Lasek R."/>
            <person name="Szuplewska M."/>
            <person name="Mitura M."/>
            <person name="Decewicz P."/>
            <person name="Chmielowska C."/>
            <person name="Pawlot A."/>
            <person name="Sentkowska D."/>
            <person name="Czarnecki J."/>
            <person name="Bartosik D."/>
        </authorList>
    </citation>
    <scope>NUCLEOTIDE SEQUENCE [LARGE SCALE GENOMIC DNA]</scope>
    <source>
        <strain evidence="2">CCUG 32053</strain>
    </source>
</reference>
<accession>A0A386URD5</accession>
<protein>
    <submittedName>
        <fullName evidence="1">Uncharacterized protein</fullName>
    </submittedName>
</protein>
<organism evidence="1 2">
    <name type="scientific">Paracoccus yeei</name>
    <dbReference type="NCBI Taxonomy" id="147645"/>
    <lineage>
        <taxon>Bacteria</taxon>
        <taxon>Pseudomonadati</taxon>
        <taxon>Pseudomonadota</taxon>
        <taxon>Alphaproteobacteria</taxon>
        <taxon>Rhodobacterales</taxon>
        <taxon>Paracoccaceae</taxon>
        <taxon>Paracoccus</taxon>
    </lineage>
</organism>
<gene>
    <name evidence="1" type="ORF">PY32053_03399</name>
</gene>
<name>A0A386URD5_9RHOB</name>
<proteinExistence type="predicted"/>
<evidence type="ECO:0000313" key="2">
    <source>
        <dbReference type="Proteomes" id="UP000272010"/>
    </source>
</evidence>